<dbReference type="EMBL" id="OU963865">
    <property type="protein sequence ID" value="CAH0389437.1"/>
    <property type="molecule type" value="Genomic_DNA"/>
</dbReference>
<evidence type="ECO:0000256" key="5">
    <source>
        <dbReference type="PROSITE-ProRule" id="PRU00042"/>
    </source>
</evidence>
<feature type="compositionally biased region" description="Low complexity" evidence="6">
    <location>
        <begin position="323"/>
        <end position="342"/>
    </location>
</feature>
<dbReference type="SUPFAM" id="SSF57667">
    <property type="entry name" value="beta-beta-alpha zinc fingers"/>
    <property type="match status" value="1"/>
</dbReference>
<name>A0A9P0AC67_BEMTA</name>
<dbReference type="Proteomes" id="UP001152759">
    <property type="component" value="Chromosome 4"/>
</dbReference>
<dbReference type="KEGG" id="btab:109040984"/>
<evidence type="ECO:0000256" key="2">
    <source>
        <dbReference type="ARBA" id="ARBA00022737"/>
    </source>
</evidence>
<dbReference type="FunFam" id="3.30.160.60:FF:003264">
    <property type="entry name" value="Juxtaposed with another zinc finger protein 1"/>
    <property type="match status" value="1"/>
</dbReference>
<dbReference type="GO" id="GO:0008270">
    <property type="term" value="F:zinc ion binding"/>
    <property type="evidence" value="ECO:0007669"/>
    <property type="project" value="UniProtKB-KW"/>
</dbReference>
<organism evidence="8 9">
    <name type="scientific">Bemisia tabaci</name>
    <name type="common">Sweetpotato whitefly</name>
    <name type="synonym">Aleurodes tabaci</name>
    <dbReference type="NCBI Taxonomy" id="7038"/>
    <lineage>
        <taxon>Eukaryota</taxon>
        <taxon>Metazoa</taxon>
        <taxon>Ecdysozoa</taxon>
        <taxon>Arthropoda</taxon>
        <taxon>Hexapoda</taxon>
        <taxon>Insecta</taxon>
        <taxon>Pterygota</taxon>
        <taxon>Neoptera</taxon>
        <taxon>Paraneoptera</taxon>
        <taxon>Hemiptera</taxon>
        <taxon>Sternorrhyncha</taxon>
        <taxon>Aleyrodoidea</taxon>
        <taxon>Aleyrodidae</taxon>
        <taxon>Aleyrodinae</taxon>
        <taxon>Bemisia</taxon>
    </lineage>
</organism>
<dbReference type="GO" id="GO:0005634">
    <property type="term" value="C:nucleus"/>
    <property type="evidence" value="ECO:0007669"/>
    <property type="project" value="TreeGrafter"/>
</dbReference>
<evidence type="ECO:0000313" key="9">
    <source>
        <dbReference type="Proteomes" id="UP001152759"/>
    </source>
</evidence>
<dbReference type="InterPro" id="IPR036236">
    <property type="entry name" value="Znf_C2H2_sf"/>
</dbReference>
<sequence>MAVFLINICKFNDCGLIFERLADLIQHIEDCHIDSDPKKIEEKEHQKPTCLPLSYVLRFYFDGSRKENVNIKPKTKPISTSNVPIIQNSRYVLPRAGKTLVGEEPTGGGDDSNDSWATTEEFSSEFILRYGSRMLSPNASTNVDKPFACPVPGCKKRYKNVNGIKYHSKNGHKNDGRIRKGYKCHCGKSYKSSHSLQNHTLLFHNSDLPPLGGHSSKVSQLSPRVTLQPVRTLMLKQINNLNGAPIKTLVVKTVNSLNNPSPHHNNLSNMKPALKISTNSVSQVLKSSPSIAPLSSILTPASSPCSSTSSVNSSYDISDDEPSSSSTSAPPSPLPSYYHSYF</sequence>
<feature type="region of interest" description="Disordered" evidence="6">
    <location>
        <begin position="298"/>
        <end position="342"/>
    </location>
</feature>
<feature type="domain" description="C2H2-type" evidence="7">
    <location>
        <begin position="7"/>
        <end position="37"/>
    </location>
</feature>
<dbReference type="PANTHER" id="PTHR23057">
    <property type="entry name" value="JUXTAPOSED WITH ANOTHER ZINC FINGER PROTEIN 1"/>
    <property type="match status" value="1"/>
</dbReference>
<dbReference type="PROSITE" id="PS50157">
    <property type="entry name" value="ZINC_FINGER_C2H2_2"/>
    <property type="match status" value="2"/>
</dbReference>
<dbReference type="PROSITE" id="PS00028">
    <property type="entry name" value="ZINC_FINGER_C2H2_1"/>
    <property type="match status" value="2"/>
</dbReference>
<keyword evidence="9" id="KW-1185">Reference proteome</keyword>
<keyword evidence="3 5" id="KW-0863">Zinc-finger</keyword>
<evidence type="ECO:0000313" key="8">
    <source>
        <dbReference type="EMBL" id="CAH0389437.1"/>
    </source>
</evidence>
<dbReference type="InterPro" id="IPR013087">
    <property type="entry name" value="Znf_C2H2_type"/>
</dbReference>
<protein>
    <recommendedName>
        <fullName evidence="7">C2H2-type domain-containing protein</fullName>
    </recommendedName>
</protein>
<accession>A0A9P0AC67</accession>
<dbReference type="SMART" id="SM00355">
    <property type="entry name" value="ZnF_C2H2"/>
    <property type="match status" value="3"/>
</dbReference>
<dbReference type="Gene3D" id="3.30.160.60">
    <property type="entry name" value="Classic Zinc Finger"/>
    <property type="match status" value="2"/>
</dbReference>
<evidence type="ECO:0000256" key="3">
    <source>
        <dbReference type="ARBA" id="ARBA00022771"/>
    </source>
</evidence>
<dbReference type="InterPro" id="IPR051580">
    <property type="entry name" value="ZnF-Chromatin_assoc"/>
</dbReference>
<reference evidence="8" key="1">
    <citation type="submission" date="2021-12" db="EMBL/GenBank/DDBJ databases">
        <authorList>
            <person name="King R."/>
        </authorList>
    </citation>
    <scope>NUCLEOTIDE SEQUENCE</scope>
</reference>
<gene>
    <name evidence="8" type="ORF">BEMITA_LOCUS8267</name>
</gene>
<evidence type="ECO:0000256" key="6">
    <source>
        <dbReference type="SAM" id="MobiDB-lite"/>
    </source>
</evidence>
<evidence type="ECO:0000259" key="7">
    <source>
        <dbReference type="PROSITE" id="PS50157"/>
    </source>
</evidence>
<evidence type="ECO:0000256" key="4">
    <source>
        <dbReference type="ARBA" id="ARBA00022833"/>
    </source>
</evidence>
<evidence type="ECO:0000256" key="1">
    <source>
        <dbReference type="ARBA" id="ARBA00022723"/>
    </source>
</evidence>
<feature type="compositionally biased region" description="Low complexity" evidence="6">
    <location>
        <begin position="298"/>
        <end position="316"/>
    </location>
</feature>
<keyword evidence="4" id="KW-0862">Zinc</keyword>
<dbReference type="AlphaFoldDB" id="A0A9P0AC67"/>
<feature type="domain" description="C2H2-type" evidence="7">
    <location>
        <begin position="182"/>
        <end position="209"/>
    </location>
</feature>
<dbReference type="PANTHER" id="PTHR23057:SF0">
    <property type="entry name" value="JUXTAPOSED WITH ANOTHER ZINC FINGER PROTEIN 1"/>
    <property type="match status" value="1"/>
</dbReference>
<keyword evidence="2" id="KW-0677">Repeat</keyword>
<keyword evidence="1" id="KW-0479">Metal-binding</keyword>
<proteinExistence type="predicted"/>
<dbReference type="OrthoDB" id="3269380at2759"/>